<dbReference type="SUPFAM" id="SSF54695">
    <property type="entry name" value="POZ domain"/>
    <property type="match status" value="1"/>
</dbReference>
<protein>
    <recommendedName>
        <fullName evidence="2">BTB domain-containing protein</fullName>
    </recommendedName>
</protein>
<organism evidence="3 4">
    <name type="scientific">Aspergillus sydowii CBS 593.65</name>
    <dbReference type="NCBI Taxonomy" id="1036612"/>
    <lineage>
        <taxon>Eukaryota</taxon>
        <taxon>Fungi</taxon>
        <taxon>Dikarya</taxon>
        <taxon>Ascomycota</taxon>
        <taxon>Pezizomycotina</taxon>
        <taxon>Eurotiomycetes</taxon>
        <taxon>Eurotiomycetidae</taxon>
        <taxon>Eurotiales</taxon>
        <taxon>Aspergillaceae</taxon>
        <taxon>Aspergillus</taxon>
        <taxon>Aspergillus subgen. Nidulantes</taxon>
    </lineage>
</organism>
<dbReference type="Proteomes" id="UP000184356">
    <property type="component" value="Unassembled WGS sequence"/>
</dbReference>
<dbReference type="InterPro" id="IPR000210">
    <property type="entry name" value="BTB/POZ_dom"/>
</dbReference>
<dbReference type="Pfam" id="PF00651">
    <property type="entry name" value="BTB"/>
    <property type="match status" value="1"/>
</dbReference>
<evidence type="ECO:0000313" key="4">
    <source>
        <dbReference type="Proteomes" id="UP000184356"/>
    </source>
</evidence>
<dbReference type="AlphaFoldDB" id="A0A1L9T9Z7"/>
<dbReference type="Gene3D" id="3.30.710.10">
    <property type="entry name" value="Potassium Channel Kv1.1, Chain A"/>
    <property type="match status" value="1"/>
</dbReference>
<dbReference type="PANTHER" id="PTHR47843">
    <property type="entry name" value="BTB DOMAIN-CONTAINING PROTEIN-RELATED"/>
    <property type="match status" value="1"/>
</dbReference>
<evidence type="ECO:0000256" key="1">
    <source>
        <dbReference type="SAM" id="MobiDB-lite"/>
    </source>
</evidence>
<dbReference type="SMART" id="SM00225">
    <property type="entry name" value="BTB"/>
    <property type="match status" value="1"/>
</dbReference>
<dbReference type="VEuPathDB" id="FungiDB:ASPSYDRAFT_48518"/>
<accession>A0A1L9T9Z7</accession>
<evidence type="ECO:0000259" key="2">
    <source>
        <dbReference type="PROSITE" id="PS50097"/>
    </source>
</evidence>
<dbReference type="PANTHER" id="PTHR47843:SF3">
    <property type="entry name" value="BTB DOMAIN-CONTAINING PROTEIN"/>
    <property type="match status" value="1"/>
</dbReference>
<proteinExistence type="predicted"/>
<dbReference type="OrthoDB" id="1022638at2759"/>
<reference evidence="4" key="1">
    <citation type="journal article" date="2017" name="Genome Biol.">
        <title>Comparative genomics reveals high biological diversity and specific adaptations in the industrially and medically important fungal genus Aspergillus.</title>
        <authorList>
            <person name="de Vries R.P."/>
            <person name="Riley R."/>
            <person name="Wiebenga A."/>
            <person name="Aguilar-Osorio G."/>
            <person name="Amillis S."/>
            <person name="Uchima C.A."/>
            <person name="Anderluh G."/>
            <person name="Asadollahi M."/>
            <person name="Askin M."/>
            <person name="Barry K."/>
            <person name="Battaglia E."/>
            <person name="Bayram O."/>
            <person name="Benocci T."/>
            <person name="Braus-Stromeyer S.A."/>
            <person name="Caldana C."/>
            <person name="Canovas D."/>
            <person name="Cerqueira G.C."/>
            <person name="Chen F."/>
            <person name="Chen W."/>
            <person name="Choi C."/>
            <person name="Clum A."/>
            <person name="Dos Santos R.A."/>
            <person name="Damasio A.R."/>
            <person name="Diallinas G."/>
            <person name="Emri T."/>
            <person name="Fekete E."/>
            <person name="Flipphi M."/>
            <person name="Freyberg S."/>
            <person name="Gallo A."/>
            <person name="Gournas C."/>
            <person name="Habgood R."/>
            <person name="Hainaut M."/>
            <person name="Harispe M.L."/>
            <person name="Henrissat B."/>
            <person name="Hilden K.S."/>
            <person name="Hope R."/>
            <person name="Hossain A."/>
            <person name="Karabika E."/>
            <person name="Karaffa L."/>
            <person name="Karanyi Z."/>
            <person name="Krasevec N."/>
            <person name="Kuo A."/>
            <person name="Kusch H."/>
            <person name="LaButti K."/>
            <person name="Lagendijk E.L."/>
            <person name="Lapidus A."/>
            <person name="Levasseur A."/>
            <person name="Lindquist E."/>
            <person name="Lipzen A."/>
            <person name="Logrieco A.F."/>
            <person name="MacCabe A."/>
            <person name="Maekelae M.R."/>
            <person name="Malavazi I."/>
            <person name="Melin P."/>
            <person name="Meyer V."/>
            <person name="Mielnichuk N."/>
            <person name="Miskei M."/>
            <person name="Molnar A.P."/>
            <person name="Mule G."/>
            <person name="Ngan C.Y."/>
            <person name="Orejas M."/>
            <person name="Orosz E."/>
            <person name="Ouedraogo J.P."/>
            <person name="Overkamp K.M."/>
            <person name="Park H.-S."/>
            <person name="Perrone G."/>
            <person name="Piumi F."/>
            <person name="Punt P.J."/>
            <person name="Ram A.F."/>
            <person name="Ramon A."/>
            <person name="Rauscher S."/>
            <person name="Record E."/>
            <person name="Riano-Pachon D.M."/>
            <person name="Robert V."/>
            <person name="Roehrig J."/>
            <person name="Ruller R."/>
            <person name="Salamov A."/>
            <person name="Salih N.S."/>
            <person name="Samson R.A."/>
            <person name="Sandor E."/>
            <person name="Sanguinetti M."/>
            <person name="Schuetze T."/>
            <person name="Sepcic K."/>
            <person name="Shelest E."/>
            <person name="Sherlock G."/>
            <person name="Sophianopoulou V."/>
            <person name="Squina F.M."/>
            <person name="Sun H."/>
            <person name="Susca A."/>
            <person name="Todd R.B."/>
            <person name="Tsang A."/>
            <person name="Unkles S.E."/>
            <person name="van de Wiele N."/>
            <person name="van Rossen-Uffink D."/>
            <person name="Oliveira J.V."/>
            <person name="Vesth T.C."/>
            <person name="Visser J."/>
            <person name="Yu J.-H."/>
            <person name="Zhou M."/>
            <person name="Andersen M.R."/>
            <person name="Archer D.B."/>
            <person name="Baker S.E."/>
            <person name="Benoit I."/>
            <person name="Brakhage A.A."/>
            <person name="Braus G.H."/>
            <person name="Fischer R."/>
            <person name="Frisvad J.C."/>
            <person name="Goldman G.H."/>
            <person name="Houbraken J."/>
            <person name="Oakley B."/>
            <person name="Pocsi I."/>
            <person name="Scazzocchio C."/>
            <person name="Seiboth B."/>
            <person name="vanKuyk P.A."/>
            <person name="Wortman J."/>
            <person name="Dyer P.S."/>
            <person name="Grigoriev I.V."/>
        </authorList>
    </citation>
    <scope>NUCLEOTIDE SEQUENCE [LARGE SCALE GENOMIC DNA]</scope>
    <source>
        <strain evidence="4">CBS 593.65</strain>
    </source>
</reference>
<sequence>MGIMNLCRIEWISLVRATITDSGTPPQTLSAGIAHINVGPQHTPFDVHLELLCECSPYFDAVCKDRFRSGVTEGPPIIFPAEDPDVFAEIVSWMYRGALAPDLESRCQVIFLFQLWVLAGKFQISALQNSAFAMCERKIDNNRKSVLSAATVSYVYARTDPGASPRQLVVDTWAKSATVLEYARQKDTFPRDFLEDLCGKLIANMELTREPTPVEGRPPVPLQSPQRKSIHKSKDSSPTSEGDQPWKSAETQQKAKEGAPTGEKSAKAEESQQQPKQGQLWPPRASSTQPIELSERVKQGPPRSASSGARRGLKIANLMSPEQMQERKYKDPNRVGASSSASAPGRYTQEGSGESKDSGAENSESS</sequence>
<dbReference type="GeneID" id="63763716"/>
<dbReference type="InterPro" id="IPR011333">
    <property type="entry name" value="SKP1/BTB/POZ_sf"/>
</dbReference>
<gene>
    <name evidence="3" type="ORF">ASPSYDRAFT_48518</name>
</gene>
<dbReference type="PROSITE" id="PS50097">
    <property type="entry name" value="BTB"/>
    <property type="match status" value="1"/>
</dbReference>
<feature type="compositionally biased region" description="Basic and acidic residues" evidence="1">
    <location>
        <begin position="324"/>
        <end position="333"/>
    </location>
</feature>
<dbReference type="RefSeq" id="XP_040700048.1">
    <property type="nucleotide sequence ID" value="XM_040847643.1"/>
</dbReference>
<keyword evidence="4" id="KW-1185">Reference proteome</keyword>
<feature type="domain" description="BTB" evidence="2">
    <location>
        <begin position="36"/>
        <end position="103"/>
    </location>
</feature>
<name>A0A1L9T9Z7_9EURO</name>
<feature type="region of interest" description="Disordered" evidence="1">
    <location>
        <begin position="209"/>
        <end position="366"/>
    </location>
</feature>
<evidence type="ECO:0000313" key="3">
    <source>
        <dbReference type="EMBL" id="OJJ56242.1"/>
    </source>
</evidence>
<dbReference type="EMBL" id="KV878591">
    <property type="protein sequence ID" value="OJJ56242.1"/>
    <property type="molecule type" value="Genomic_DNA"/>
</dbReference>